<dbReference type="InterPro" id="IPR051970">
    <property type="entry name" value="TEL2_Regulation"/>
</dbReference>
<evidence type="ECO:0000259" key="3">
    <source>
        <dbReference type="Pfam" id="PF10193"/>
    </source>
</evidence>
<dbReference type="Pfam" id="PF10193">
    <property type="entry name" value="Telomere_reg-2"/>
    <property type="match status" value="1"/>
</dbReference>
<dbReference type="OrthoDB" id="10254187at2759"/>
<proteinExistence type="inferred from homology"/>
<accession>A0A9P7DQZ0</accession>
<dbReference type="GO" id="GO:0005829">
    <property type="term" value="C:cytosol"/>
    <property type="evidence" value="ECO:0007669"/>
    <property type="project" value="TreeGrafter"/>
</dbReference>
<dbReference type="Gene3D" id="1.25.40.720">
    <property type="entry name" value="Telomere length regulation protein 2, C-terminal domain"/>
    <property type="match status" value="1"/>
</dbReference>
<dbReference type="EMBL" id="JABBWE010000008">
    <property type="protein sequence ID" value="KAG1800854.1"/>
    <property type="molecule type" value="Genomic_DNA"/>
</dbReference>
<dbReference type="PANTHER" id="PTHR15830">
    <property type="entry name" value="TELOMERE LENGTH REGULATION PROTEIN TEL2 FAMILY MEMBER"/>
    <property type="match status" value="1"/>
</dbReference>
<dbReference type="GO" id="GO:0051879">
    <property type="term" value="F:Hsp90 protein binding"/>
    <property type="evidence" value="ECO:0007669"/>
    <property type="project" value="TreeGrafter"/>
</dbReference>
<name>A0A9P7DQZ0_9AGAM</name>
<dbReference type="PANTHER" id="PTHR15830:SF10">
    <property type="entry name" value="TELOMERE LENGTH REGULATION PROTEIN TEL2 HOMOLOG"/>
    <property type="match status" value="1"/>
</dbReference>
<feature type="compositionally biased region" description="Low complexity" evidence="2">
    <location>
        <begin position="547"/>
        <end position="560"/>
    </location>
</feature>
<dbReference type="InterPro" id="IPR038528">
    <property type="entry name" value="TEL2_C_sf"/>
</dbReference>
<dbReference type="GeneID" id="64605909"/>
<evidence type="ECO:0000256" key="1">
    <source>
        <dbReference type="ARBA" id="ARBA00006133"/>
    </source>
</evidence>
<dbReference type="RefSeq" id="XP_041164596.1">
    <property type="nucleotide sequence ID" value="XM_041312145.1"/>
</dbReference>
<reference evidence="4" key="1">
    <citation type="journal article" date="2020" name="New Phytol.">
        <title>Comparative genomics reveals dynamic genome evolution in host specialist ectomycorrhizal fungi.</title>
        <authorList>
            <person name="Lofgren L.A."/>
            <person name="Nguyen N.H."/>
            <person name="Vilgalys R."/>
            <person name="Ruytinx J."/>
            <person name="Liao H.L."/>
            <person name="Branco S."/>
            <person name="Kuo A."/>
            <person name="LaButti K."/>
            <person name="Lipzen A."/>
            <person name="Andreopoulos W."/>
            <person name="Pangilinan J."/>
            <person name="Riley R."/>
            <person name="Hundley H."/>
            <person name="Na H."/>
            <person name="Barry K."/>
            <person name="Grigoriev I.V."/>
            <person name="Stajich J.E."/>
            <person name="Kennedy P.G."/>
        </authorList>
    </citation>
    <scope>NUCLEOTIDE SEQUENCE</scope>
    <source>
        <strain evidence="4">S12</strain>
    </source>
</reference>
<protein>
    <submittedName>
        <fullName evidence="4">Telomere length regulation protein-domain-containing protein</fullName>
    </submittedName>
</protein>
<organism evidence="4 5">
    <name type="scientific">Suillus plorans</name>
    <dbReference type="NCBI Taxonomy" id="116603"/>
    <lineage>
        <taxon>Eukaryota</taxon>
        <taxon>Fungi</taxon>
        <taxon>Dikarya</taxon>
        <taxon>Basidiomycota</taxon>
        <taxon>Agaricomycotina</taxon>
        <taxon>Agaricomycetes</taxon>
        <taxon>Agaricomycetidae</taxon>
        <taxon>Boletales</taxon>
        <taxon>Suillineae</taxon>
        <taxon>Suillaceae</taxon>
        <taxon>Suillus</taxon>
    </lineage>
</organism>
<evidence type="ECO:0000313" key="5">
    <source>
        <dbReference type="Proteomes" id="UP000719766"/>
    </source>
</evidence>
<dbReference type="Proteomes" id="UP000719766">
    <property type="component" value="Unassembled WGS sequence"/>
</dbReference>
<comment type="similarity">
    <text evidence="1">Belongs to the TEL2 family.</text>
</comment>
<gene>
    <name evidence="4" type="ORF">HD556DRAFT_964621</name>
</gene>
<comment type="caution">
    <text evidence="4">The sequence shown here is derived from an EMBL/GenBank/DDBJ whole genome shotgun (WGS) entry which is preliminary data.</text>
</comment>
<sequence length="1019" mass="111848">MLYMEDDTLAQIKSVVDSLQSPISDLQILLSLLCRPLDYIGLLPPQCRRFNLEPLQGSRVLDIGKAFPPLQRVLIEQVLPTWSTVLANEGHLLLADQYFCPDAFSFALSAAGDVVLCAYSTLLSSVLTEESIRLLAKLSTQYPIDRLHTAAFAGNDLSARNSVRWDDCLKNVFSVPLKAANAVGTRDLPPELELATYFNGFSSGTERLISTLSRSPSQDRIMSVTQLLIKLVNVGVFPSSSFLPLSQPSFFRSTLVTIRTKFKLDDDHSYSRFWTNVLIDLPSTVAQQTMFASLCSSLAQLPSNLSVTAQDRGIVVQESLLLRAMFGTLQPESDVWNAVLGVVLSRDWKESHARIFVSWAAGAKIGPINSKALQALLSCTLEMWCTSEHIKHSLLLRHRYVTSLLLLIVSYFPHQSEYVVSAALSPSFVTAVGQYISHLDHSIRRCGMLAAEVVATRAGKSLDFGDWDGDADGKPWARDLRALCSARDIDFDPCAVDELEAATEENALTEEIITAGVLEDTKMSALKLTKASVATGYDSDDSLTGYASPTSSRSASPTPSELDEMEKDPTLRVGVKKIPRPVYLAQLGEMVRNARVKPGEESQEADKIEMALNVAEELIRKKRDYGSELEENAANLVYGFTSLNDNFEIDAFENKRQRTINALVACCPRVSTGCIIEEFFSNQYSTEQRFVILNGLVLGARELASLPVHSASLQPLNNQRTAFPSKTLPPALHQKYLTVDGQANGTVQGLLEGVTRAAIDRGKEATADKVPEFVRERQLRIRKSPKVAEVSPAERRSRALLPGQISQPHRTAFIDVAAEYFIMPFINRFWAFLRNEQTREERTAHRDALYRYHGAGTGLVLNAVVLSQFMSSLALLVHAAQNAPQWLSIIAPGALELAVTLGTRPISRAANDDTDSTGLTGEARGKEASVLTAALELSLIVLDGCLELDGGRSLGLEHTTLLLGAGEWAGRIFELLEKGTLVEGGGGGHEVRLRRAAAGVLLKVDELTSKWRRSMVDVR</sequence>
<dbReference type="GO" id="GO:0042162">
    <property type="term" value="F:telomeric DNA binding"/>
    <property type="evidence" value="ECO:0007669"/>
    <property type="project" value="TreeGrafter"/>
</dbReference>
<dbReference type="InterPro" id="IPR019337">
    <property type="entry name" value="Telomere_length_regulation_dom"/>
</dbReference>
<feature type="region of interest" description="Disordered" evidence="2">
    <location>
        <begin position="539"/>
        <end position="567"/>
    </location>
</feature>
<feature type="domain" description="Telomere length regulation protein conserved" evidence="3">
    <location>
        <begin position="581"/>
        <end position="700"/>
    </location>
</feature>
<dbReference type="GO" id="GO:0051083">
    <property type="term" value="P:'de novo' cotranslational protein folding"/>
    <property type="evidence" value="ECO:0007669"/>
    <property type="project" value="TreeGrafter"/>
</dbReference>
<evidence type="ECO:0000256" key="2">
    <source>
        <dbReference type="SAM" id="MobiDB-lite"/>
    </source>
</evidence>
<keyword evidence="5" id="KW-1185">Reference proteome</keyword>
<dbReference type="AlphaFoldDB" id="A0A9P7DQZ0"/>
<evidence type="ECO:0000313" key="4">
    <source>
        <dbReference type="EMBL" id="KAG1800854.1"/>
    </source>
</evidence>